<name>A0A1J7ICD0_9PEZI</name>
<dbReference type="InParanoid" id="A0A1J7ICD0"/>
<organism evidence="1 2">
    <name type="scientific">Coniochaeta ligniaria NRRL 30616</name>
    <dbReference type="NCBI Taxonomy" id="1408157"/>
    <lineage>
        <taxon>Eukaryota</taxon>
        <taxon>Fungi</taxon>
        <taxon>Dikarya</taxon>
        <taxon>Ascomycota</taxon>
        <taxon>Pezizomycotina</taxon>
        <taxon>Sordariomycetes</taxon>
        <taxon>Sordariomycetidae</taxon>
        <taxon>Coniochaetales</taxon>
        <taxon>Coniochaetaceae</taxon>
        <taxon>Coniochaeta</taxon>
    </lineage>
</organism>
<dbReference type="Proteomes" id="UP000182658">
    <property type="component" value="Unassembled WGS sequence"/>
</dbReference>
<proteinExistence type="predicted"/>
<keyword evidence="2" id="KW-1185">Reference proteome</keyword>
<evidence type="ECO:0000313" key="2">
    <source>
        <dbReference type="Proteomes" id="UP000182658"/>
    </source>
</evidence>
<protein>
    <submittedName>
        <fullName evidence="1">Uncharacterized protein</fullName>
    </submittedName>
</protein>
<gene>
    <name evidence="1" type="ORF">CONLIGDRAFT_636204</name>
</gene>
<accession>A0A1J7ICD0</accession>
<dbReference type="EMBL" id="KV875102">
    <property type="protein sequence ID" value="OIW25110.1"/>
    <property type="molecule type" value="Genomic_DNA"/>
</dbReference>
<reference evidence="1 2" key="1">
    <citation type="submission" date="2016-10" db="EMBL/GenBank/DDBJ databases">
        <title>Draft genome sequence of Coniochaeta ligniaria NRRL30616, a lignocellulolytic fungus for bioabatement of inhibitors in plant biomass hydrolysates.</title>
        <authorList>
            <consortium name="DOE Joint Genome Institute"/>
            <person name="Jimenez D.J."/>
            <person name="Hector R.E."/>
            <person name="Riley R."/>
            <person name="Sun H."/>
            <person name="Grigoriev I.V."/>
            <person name="Van Elsas J.D."/>
            <person name="Nichols N.N."/>
        </authorList>
    </citation>
    <scope>NUCLEOTIDE SEQUENCE [LARGE SCALE GENOMIC DNA]</scope>
    <source>
        <strain evidence="1 2">NRRL 30616</strain>
    </source>
</reference>
<sequence>MGELVWATCLLWAIKSRTHRRKGWSLHWPFETAPIQQPIPTCFRFTRSRVQECCLRGRIFDDLFALIFWYVGSKHTWSSRRRQIWWPDYNSKPLIFGQRPRVNDLRTARNGSNARIWFAVWKLKQLANPHEPSGRAWFDELRKEYHLRARDLWRTHGTTSAVAQHRDPRDFPAWFVDHFGEEEAGIYLHARFAAGNAELPKIRCISSVDTVKG</sequence>
<evidence type="ECO:0000313" key="1">
    <source>
        <dbReference type="EMBL" id="OIW25110.1"/>
    </source>
</evidence>
<dbReference type="AlphaFoldDB" id="A0A1J7ICD0"/>